<name>X1KS63_9ZZZZ</name>
<dbReference type="AlphaFoldDB" id="X1KS63"/>
<accession>X1KS63</accession>
<proteinExistence type="predicted"/>
<dbReference type="EMBL" id="BARU01048059">
    <property type="protein sequence ID" value="GAH92979.1"/>
    <property type="molecule type" value="Genomic_DNA"/>
</dbReference>
<protein>
    <submittedName>
        <fullName evidence="1">Uncharacterized protein</fullName>
    </submittedName>
</protein>
<feature type="non-terminal residue" evidence="1">
    <location>
        <position position="1"/>
    </location>
</feature>
<reference evidence="1" key="1">
    <citation type="journal article" date="2014" name="Front. Microbiol.">
        <title>High frequency of phylogenetically diverse reductive dehalogenase-homologous genes in deep subseafloor sedimentary metagenomes.</title>
        <authorList>
            <person name="Kawai M."/>
            <person name="Futagami T."/>
            <person name="Toyoda A."/>
            <person name="Takaki Y."/>
            <person name="Nishi S."/>
            <person name="Hori S."/>
            <person name="Arai W."/>
            <person name="Tsubouchi T."/>
            <person name="Morono Y."/>
            <person name="Uchiyama I."/>
            <person name="Ito T."/>
            <person name="Fujiyama A."/>
            <person name="Inagaki F."/>
            <person name="Takami H."/>
        </authorList>
    </citation>
    <scope>NUCLEOTIDE SEQUENCE</scope>
    <source>
        <strain evidence="1">Expedition CK06-06</strain>
    </source>
</reference>
<gene>
    <name evidence="1" type="ORF">S03H2_71656</name>
</gene>
<evidence type="ECO:0000313" key="1">
    <source>
        <dbReference type="EMBL" id="GAH92979.1"/>
    </source>
</evidence>
<sequence>EINANSGAMVREIREKIYKLTRTIGILSVSISYYERKYDTTEFL</sequence>
<organism evidence="1">
    <name type="scientific">marine sediment metagenome</name>
    <dbReference type="NCBI Taxonomy" id="412755"/>
    <lineage>
        <taxon>unclassified sequences</taxon>
        <taxon>metagenomes</taxon>
        <taxon>ecological metagenomes</taxon>
    </lineage>
</organism>
<comment type="caution">
    <text evidence="1">The sequence shown here is derived from an EMBL/GenBank/DDBJ whole genome shotgun (WGS) entry which is preliminary data.</text>
</comment>